<dbReference type="InterPro" id="IPR052025">
    <property type="entry name" value="Xyloglucanase_GH74"/>
</dbReference>
<dbReference type="InterPro" id="IPR015943">
    <property type="entry name" value="WD40/YVTN_repeat-like_dom_sf"/>
</dbReference>
<dbReference type="GO" id="GO:0016787">
    <property type="term" value="F:hydrolase activity"/>
    <property type="evidence" value="ECO:0007669"/>
    <property type="project" value="UniProtKB-KW"/>
</dbReference>
<organism evidence="4 5">
    <name type="scientific">Fimbriimonas ginsengisoli Gsoil 348</name>
    <dbReference type="NCBI Taxonomy" id="661478"/>
    <lineage>
        <taxon>Bacteria</taxon>
        <taxon>Bacillati</taxon>
        <taxon>Armatimonadota</taxon>
        <taxon>Fimbriimonadia</taxon>
        <taxon>Fimbriimonadales</taxon>
        <taxon>Fimbriimonadaceae</taxon>
        <taxon>Fimbriimonas</taxon>
    </lineage>
</organism>
<dbReference type="SUPFAM" id="SSF110296">
    <property type="entry name" value="Oligoxyloglucan reducing end-specific cellobiohydrolase"/>
    <property type="match status" value="1"/>
</dbReference>
<evidence type="ECO:0000313" key="4">
    <source>
        <dbReference type="EMBL" id="AIE84516.1"/>
    </source>
</evidence>
<dbReference type="CDD" id="cd15482">
    <property type="entry name" value="Sialidase_non-viral"/>
    <property type="match status" value="2"/>
</dbReference>
<feature type="domain" description="Sortilin N-terminal" evidence="3">
    <location>
        <begin position="67"/>
        <end position="210"/>
    </location>
</feature>
<dbReference type="RefSeq" id="WP_025226854.1">
    <property type="nucleotide sequence ID" value="NZ_CP007139.1"/>
</dbReference>
<evidence type="ECO:0000256" key="1">
    <source>
        <dbReference type="ARBA" id="ARBA00022737"/>
    </source>
</evidence>
<sequence>MSNRFLPLVTGAALALAAFGVASTDSNLYSGLAWRNIGPFRGGRISAVSGAVGQPGVFYAGLPLGGVWKTTGAGTTWVPVMDSVKEASSVGAVEVAPSDPNVIYVGMGDMITGGGINEGNGLYKSTDAGKTWVHLGLDDTRQIPSILVDPHDPNLVMVAAQGNVHAQSETRGLYRSTDGGKSWKKTLYVDNQTGIQKIAWAYDHPNVMLATTVRHYNAPGAARGFGGGGGGAGSAGTMLFKSTDEGVTWKRIVSDDLPPLSGRTCVAVAMNTNAQRMYLVGNFGLYRSDDGGSSWRQMDASDRRVANGQGGYNCGVYVDSKDPDVVYVINTSSYVSRDGGKTFTGFKGAPGGDDPQQMWIDPTDSKRLFFGTDQGATISLDGGQTWSSWYNQPTAQVYHISVDNSYPYWVYATQQDSGAVATRSRGDLGEITPLDWLPTPGYEFGSIVADPLNPKIVYSGGPGGGIVKITYPNGQWVNVSPNVDSTLALRKVGNQPMLWSPTNPHELMAGFQFLMATTDGGKSWKKLSPDLGFPRGVKPPSEKAPARPGTRPAAGSTNEATSDEDMDDEEEEEGVPHMQGPPSPGGAIESFSPSSVDGNIIWVGTNNGLVKLTKDHGKTWDDVSIRGLPNRARADISAIDASHQDPGTAYAAVDYHNAADYKPYFYRTHDFGKSWTKIVSGLPTEQPSGSFARVIRCDTKKSGLLFAGTESSMYVSFDDGDNWQSLMLNLPNTSYRDMVVKDNDLVVGTYGRGFWVLDDISPLREITPAIASEPAHLFKPGDAIRVRRNTNGDTPFPPEIPHALNPPLGAIIYYYLGSKPSGDITLEVRDRSGNVVRHMSSAPIPPLAEPPAPVPDFWLEKPMPMPTEIGTNRINWNLRYDSPPAFSHNYEISANPGQTPASPEGPLALPGEYTVVLTVDGKSYKQTVTVRNDPRSPSNGSALRAQHEVQMQLYECAKEAWDGYKQVSAMRTALIDLKSNRSAEVAKAADALDTKLAAMGGSAGGGRRFGGGGGGAPAAPTFAGLSGAMTRQLSSLDTGDMAPNEPTRNACRARCKEMETLTKSWKAFKSKDLVTFNALLAKNGLKPLTP</sequence>
<dbReference type="InterPro" id="IPR036278">
    <property type="entry name" value="Sialidase_sf"/>
</dbReference>
<dbReference type="OrthoDB" id="9764804at2"/>
<dbReference type="SUPFAM" id="SSF50939">
    <property type="entry name" value="Sialidases"/>
    <property type="match status" value="1"/>
</dbReference>
<dbReference type="Proteomes" id="UP000027982">
    <property type="component" value="Chromosome"/>
</dbReference>
<evidence type="ECO:0000313" key="5">
    <source>
        <dbReference type="Proteomes" id="UP000027982"/>
    </source>
</evidence>
<reference evidence="4 5" key="1">
    <citation type="journal article" date="2014" name="PLoS ONE">
        <title>The first complete genome sequence of the class fimbriimonadia in the phylum armatimonadetes.</title>
        <authorList>
            <person name="Hu Z.Y."/>
            <person name="Wang Y.Z."/>
            <person name="Im W.T."/>
            <person name="Wang S.Y."/>
            <person name="Zhao G.P."/>
            <person name="Zheng H.J."/>
            <person name="Quan Z.X."/>
        </authorList>
    </citation>
    <scope>NUCLEOTIDE SEQUENCE [LARGE SCALE GENOMIC DNA]</scope>
    <source>
        <strain evidence="4">Gsoil 348</strain>
    </source>
</reference>
<keyword evidence="1" id="KW-0677">Repeat</keyword>
<dbReference type="PANTHER" id="PTHR43739:SF5">
    <property type="entry name" value="EXO-ALPHA-SIALIDASE"/>
    <property type="match status" value="1"/>
</dbReference>
<dbReference type="STRING" id="661478.OP10G_1148"/>
<name>A0A068NM18_FIMGI</name>
<dbReference type="eggNOG" id="COG4447">
    <property type="taxonomic scope" value="Bacteria"/>
</dbReference>
<dbReference type="Pfam" id="PF15902">
    <property type="entry name" value="Sortilin-Vps10"/>
    <property type="match status" value="1"/>
</dbReference>
<dbReference type="InterPro" id="IPR031778">
    <property type="entry name" value="Sortilin_N"/>
</dbReference>
<accession>A0A068NM18</accession>
<dbReference type="Gene3D" id="2.130.10.10">
    <property type="entry name" value="YVTN repeat-like/Quinoprotein amine dehydrogenase"/>
    <property type="match status" value="4"/>
</dbReference>
<dbReference type="EMBL" id="CP007139">
    <property type="protein sequence ID" value="AIE84516.1"/>
    <property type="molecule type" value="Genomic_DNA"/>
</dbReference>
<feature type="region of interest" description="Disordered" evidence="2">
    <location>
        <begin position="525"/>
        <end position="591"/>
    </location>
</feature>
<dbReference type="AlphaFoldDB" id="A0A068NM18"/>
<keyword evidence="4" id="KW-0378">Hydrolase</keyword>
<evidence type="ECO:0000256" key="2">
    <source>
        <dbReference type="SAM" id="MobiDB-lite"/>
    </source>
</evidence>
<gene>
    <name evidence="4" type="ORF">OP10G_1148</name>
</gene>
<protein>
    <submittedName>
        <fullName evidence="4">Glycosyl hydrolase, BNR repeat</fullName>
    </submittedName>
</protein>
<feature type="compositionally biased region" description="Acidic residues" evidence="2">
    <location>
        <begin position="561"/>
        <end position="573"/>
    </location>
</feature>
<dbReference type="GO" id="GO:0010411">
    <property type="term" value="P:xyloglucan metabolic process"/>
    <property type="evidence" value="ECO:0007669"/>
    <property type="project" value="TreeGrafter"/>
</dbReference>
<keyword evidence="5" id="KW-1185">Reference proteome</keyword>
<dbReference type="HOGENOM" id="CLU_004847_0_0_0"/>
<evidence type="ECO:0000259" key="3">
    <source>
        <dbReference type="Pfam" id="PF15902"/>
    </source>
</evidence>
<feature type="compositionally biased region" description="Low complexity" evidence="2">
    <location>
        <begin position="546"/>
        <end position="555"/>
    </location>
</feature>
<dbReference type="KEGG" id="fgi:OP10G_1148"/>
<proteinExistence type="predicted"/>
<dbReference type="PANTHER" id="PTHR43739">
    <property type="entry name" value="XYLOGLUCANASE (EUROFUNG)"/>
    <property type="match status" value="1"/>
</dbReference>